<evidence type="ECO:0000313" key="3">
    <source>
        <dbReference type="EMBL" id="NOL59426.1"/>
    </source>
</evidence>
<dbReference type="EMBL" id="JABGBP010000028">
    <property type="protein sequence ID" value="NOL59426.1"/>
    <property type="molecule type" value="Genomic_DNA"/>
</dbReference>
<dbReference type="PANTHER" id="PTHR19136">
    <property type="entry name" value="MOLYBDENUM COFACTOR GUANYLYLTRANSFERASE"/>
    <property type="match status" value="1"/>
</dbReference>
<dbReference type="InterPro" id="IPR025877">
    <property type="entry name" value="MobA-like_NTP_Trfase"/>
</dbReference>
<name>A0A7K4FK83_9ARCH</name>
<feature type="domain" description="MobA-like NTP transferase" evidence="2">
    <location>
        <begin position="3"/>
        <end position="120"/>
    </location>
</feature>
<evidence type="ECO:0000259" key="2">
    <source>
        <dbReference type="Pfam" id="PF12804"/>
    </source>
</evidence>
<comment type="caution">
    <text evidence="3">The sequence shown here is derived from an EMBL/GenBank/DDBJ whole genome shotgun (WGS) entry which is preliminary data.</text>
</comment>
<gene>
    <name evidence="3" type="ORF">HLB00_01060</name>
</gene>
<dbReference type="InterPro" id="IPR029044">
    <property type="entry name" value="Nucleotide-diphossugar_trans"/>
</dbReference>
<dbReference type="GO" id="GO:0016779">
    <property type="term" value="F:nucleotidyltransferase activity"/>
    <property type="evidence" value="ECO:0007669"/>
    <property type="project" value="UniProtKB-ARBA"/>
</dbReference>
<dbReference type="RefSeq" id="WP_171481207.1">
    <property type="nucleotide sequence ID" value="NZ_JABGBP010000028.1"/>
</dbReference>
<dbReference type="AlphaFoldDB" id="A0A7K4FK83"/>
<organism evidence="3 4">
    <name type="scientific">Ferroplasma acidiphilum</name>
    <dbReference type="NCBI Taxonomy" id="74969"/>
    <lineage>
        <taxon>Archaea</taxon>
        <taxon>Methanobacteriati</taxon>
        <taxon>Thermoplasmatota</taxon>
        <taxon>Thermoplasmata</taxon>
        <taxon>Thermoplasmatales</taxon>
        <taxon>Ferroplasmaceae</taxon>
        <taxon>Ferroplasma</taxon>
    </lineage>
</organism>
<accession>A0A7K4FK83</accession>
<proteinExistence type="predicted"/>
<sequence>MDAVIMAGGKGSRMGTAEKMFLQINGEKIIDAIIKILQNQNFNISLCISENTKFLDGYNSLRTIMGQGNYASDLNYAIKSCSLPVLIVPSDVIIPPNMIHDFVKRASSMETAIATLVVNNKLSGISMFFRKPETGDLPYKNIEILRDDFFNLNYPDDYKKALQRF</sequence>
<dbReference type="PANTHER" id="PTHR19136:SF81">
    <property type="entry name" value="MOLYBDENUM COFACTOR GUANYLYLTRANSFERASE"/>
    <property type="match status" value="1"/>
</dbReference>
<dbReference type="Proteomes" id="UP000546917">
    <property type="component" value="Unassembled WGS sequence"/>
</dbReference>
<evidence type="ECO:0000313" key="4">
    <source>
        <dbReference type="Proteomes" id="UP000546917"/>
    </source>
</evidence>
<evidence type="ECO:0000256" key="1">
    <source>
        <dbReference type="ARBA" id="ARBA00022679"/>
    </source>
</evidence>
<dbReference type="SUPFAM" id="SSF53448">
    <property type="entry name" value="Nucleotide-diphospho-sugar transferases"/>
    <property type="match status" value="1"/>
</dbReference>
<keyword evidence="1 3" id="KW-0808">Transferase</keyword>
<protein>
    <submittedName>
        <fullName evidence="3">NTP transferase domain-containing protein</fullName>
    </submittedName>
</protein>
<dbReference type="Pfam" id="PF12804">
    <property type="entry name" value="NTP_transf_3"/>
    <property type="match status" value="1"/>
</dbReference>
<dbReference type="Gene3D" id="3.90.550.10">
    <property type="entry name" value="Spore Coat Polysaccharide Biosynthesis Protein SpsA, Chain A"/>
    <property type="match status" value="1"/>
</dbReference>
<reference evidence="3 4" key="1">
    <citation type="submission" date="2020-05" db="EMBL/GenBank/DDBJ databases">
        <authorList>
            <person name="Zhang R."/>
        </authorList>
    </citation>
    <scope>NUCLEOTIDE SEQUENCE [LARGE SCALE GENOMIC DNA]</scope>
    <source>
        <strain evidence="3 4">DSM 28986</strain>
    </source>
</reference>